<comment type="caution">
    <text evidence="1">The sequence shown here is derived from an EMBL/GenBank/DDBJ whole genome shotgun (WGS) entry which is preliminary data.</text>
</comment>
<gene>
    <name evidence="1" type="ORF">OBE_10721</name>
</gene>
<dbReference type="AlphaFoldDB" id="K1SHS6"/>
<evidence type="ECO:0000313" key="1">
    <source>
        <dbReference type="EMBL" id="EKC57093.1"/>
    </source>
</evidence>
<name>K1SHS6_9ZZZZ</name>
<sequence>MKAKQITTYHVKGEAKTWEKALAPKDESKSVKMIESNVINLYPDFAFQTIEGFGGAMTESSAYLL</sequence>
<protein>
    <submittedName>
        <fullName evidence="1">Uncharacterized protein</fullName>
    </submittedName>
</protein>
<reference evidence="1" key="1">
    <citation type="journal article" date="2013" name="Environ. Microbiol.">
        <title>Microbiota from the distal guts of lean and obese adolescents exhibit partial functional redundancy besides clear differences in community structure.</title>
        <authorList>
            <person name="Ferrer M."/>
            <person name="Ruiz A."/>
            <person name="Lanza F."/>
            <person name="Haange S.B."/>
            <person name="Oberbach A."/>
            <person name="Till H."/>
            <person name="Bargiela R."/>
            <person name="Campoy C."/>
            <person name="Segura M.T."/>
            <person name="Richter M."/>
            <person name="von Bergen M."/>
            <person name="Seifert J."/>
            <person name="Suarez A."/>
        </authorList>
    </citation>
    <scope>NUCLEOTIDE SEQUENCE</scope>
</reference>
<accession>K1SHS6</accession>
<organism evidence="1">
    <name type="scientific">human gut metagenome</name>
    <dbReference type="NCBI Taxonomy" id="408170"/>
    <lineage>
        <taxon>unclassified sequences</taxon>
        <taxon>metagenomes</taxon>
        <taxon>organismal metagenomes</taxon>
    </lineage>
</organism>
<proteinExistence type="predicted"/>
<dbReference type="EMBL" id="AJWZ01007369">
    <property type="protein sequence ID" value="EKC57093.1"/>
    <property type="molecule type" value="Genomic_DNA"/>
</dbReference>
<feature type="non-terminal residue" evidence="1">
    <location>
        <position position="65"/>
    </location>
</feature>